<dbReference type="SUPFAM" id="SSF48008">
    <property type="entry name" value="GntR ligand-binding domain-like"/>
    <property type="match status" value="1"/>
</dbReference>
<dbReference type="PROSITE" id="PS50949">
    <property type="entry name" value="HTH_GNTR"/>
    <property type="match status" value="1"/>
</dbReference>
<keyword evidence="2" id="KW-0238">DNA-binding</keyword>
<evidence type="ECO:0000256" key="3">
    <source>
        <dbReference type="ARBA" id="ARBA00023163"/>
    </source>
</evidence>
<dbReference type="RefSeq" id="WP_107754618.1">
    <property type="nucleotide sequence ID" value="NZ_QBKF01000015.1"/>
</dbReference>
<accession>A0A2T7UMM9</accession>
<keyword evidence="3" id="KW-0804">Transcription</keyword>
<evidence type="ECO:0000256" key="1">
    <source>
        <dbReference type="ARBA" id="ARBA00023015"/>
    </source>
</evidence>
<evidence type="ECO:0000313" key="5">
    <source>
        <dbReference type="EMBL" id="PVE45916.1"/>
    </source>
</evidence>
<dbReference type="PANTHER" id="PTHR43537">
    <property type="entry name" value="TRANSCRIPTIONAL REGULATOR, GNTR FAMILY"/>
    <property type="match status" value="1"/>
</dbReference>
<dbReference type="InterPro" id="IPR011711">
    <property type="entry name" value="GntR_C"/>
</dbReference>
<dbReference type="PANTHER" id="PTHR43537:SF20">
    <property type="entry name" value="HTH-TYPE TRANSCRIPTIONAL REPRESSOR GLAR"/>
    <property type="match status" value="1"/>
</dbReference>
<dbReference type="GO" id="GO:0003700">
    <property type="term" value="F:DNA-binding transcription factor activity"/>
    <property type="evidence" value="ECO:0007669"/>
    <property type="project" value="InterPro"/>
</dbReference>
<proteinExistence type="predicted"/>
<organism evidence="5 6">
    <name type="scientific">Pararhodobacter aggregans</name>
    <dbReference type="NCBI Taxonomy" id="404875"/>
    <lineage>
        <taxon>Bacteria</taxon>
        <taxon>Pseudomonadati</taxon>
        <taxon>Pseudomonadota</taxon>
        <taxon>Alphaproteobacteria</taxon>
        <taxon>Rhodobacterales</taxon>
        <taxon>Paracoccaceae</taxon>
        <taxon>Pararhodobacter</taxon>
    </lineage>
</organism>
<dbReference type="SMART" id="SM00345">
    <property type="entry name" value="HTH_GNTR"/>
    <property type="match status" value="1"/>
</dbReference>
<dbReference type="SMART" id="SM00895">
    <property type="entry name" value="FCD"/>
    <property type="match status" value="1"/>
</dbReference>
<reference evidence="5 6" key="1">
    <citation type="journal article" date="2011" name="Syst. Appl. Microbiol.">
        <title>Defluviimonas denitrificans gen. nov., sp. nov., and Pararhodobacter aggregans gen. nov., sp. nov., non-phototrophic Rhodobacteraceae from the biofilter of a marine aquaculture.</title>
        <authorList>
            <person name="Foesel B.U."/>
            <person name="Drake H.L."/>
            <person name="Schramm A."/>
        </authorList>
    </citation>
    <scope>NUCLEOTIDE SEQUENCE [LARGE SCALE GENOMIC DNA]</scope>
    <source>
        <strain evidence="5 6">D1-19</strain>
    </source>
</reference>
<dbReference type="Gene3D" id="1.20.120.530">
    <property type="entry name" value="GntR ligand-binding domain-like"/>
    <property type="match status" value="1"/>
</dbReference>
<dbReference type="SUPFAM" id="SSF46785">
    <property type="entry name" value="Winged helix' DNA-binding domain"/>
    <property type="match status" value="1"/>
</dbReference>
<evidence type="ECO:0000313" key="6">
    <source>
        <dbReference type="Proteomes" id="UP000244810"/>
    </source>
</evidence>
<dbReference type="Proteomes" id="UP000244810">
    <property type="component" value="Unassembled WGS sequence"/>
</dbReference>
<dbReference type="InterPro" id="IPR000524">
    <property type="entry name" value="Tscrpt_reg_HTH_GntR"/>
</dbReference>
<dbReference type="Pfam" id="PF00392">
    <property type="entry name" value="GntR"/>
    <property type="match status" value="1"/>
</dbReference>
<evidence type="ECO:0000259" key="4">
    <source>
        <dbReference type="PROSITE" id="PS50949"/>
    </source>
</evidence>
<name>A0A2T7UMM9_9RHOB</name>
<keyword evidence="1" id="KW-0805">Transcription regulation</keyword>
<dbReference type="InterPro" id="IPR008920">
    <property type="entry name" value="TF_FadR/GntR_C"/>
</dbReference>
<keyword evidence="6" id="KW-1185">Reference proteome</keyword>
<feature type="domain" description="HTH gntR-type" evidence="4">
    <location>
        <begin position="14"/>
        <end position="81"/>
    </location>
</feature>
<dbReference type="EMBL" id="QDDR01000011">
    <property type="protein sequence ID" value="PVE45916.1"/>
    <property type="molecule type" value="Genomic_DNA"/>
</dbReference>
<dbReference type="Gene3D" id="1.10.10.10">
    <property type="entry name" value="Winged helix-like DNA-binding domain superfamily/Winged helix DNA-binding domain"/>
    <property type="match status" value="1"/>
</dbReference>
<comment type="caution">
    <text evidence="5">The sequence shown here is derived from an EMBL/GenBank/DDBJ whole genome shotgun (WGS) entry which is preliminary data.</text>
</comment>
<dbReference type="GO" id="GO:0003677">
    <property type="term" value="F:DNA binding"/>
    <property type="evidence" value="ECO:0007669"/>
    <property type="project" value="UniProtKB-KW"/>
</dbReference>
<dbReference type="InterPro" id="IPR036388">
    <property type="entry name" value="WH-like_DNA-bd_sf"/>
</dbReference>
<gene>
    <name evidence="5" type="ORF">DDE23_19060</name>
</gene>
<dbReference type="Pfam" id="PF07729">
    <property type="entry name" value="FCD"/>
    <property type="match status" value="1"/>
</dbReference>
<protein>
    <submittedName>
        <fullName evidence="5">GntR family transcriptional regulator</fullName>
    </submittedName>
</protein>
<dbReference type="AlphaFoldDB" id="A0A2T7UMM9"/>
<sequence>MEFLRFETVAREGETIGDLAYRRLRADIVNGRLKPLAKLKPDLLRGDYGASVSTLREILSRLAAEGLVTAEGQRGFRVAAISRADLRELADLRILLETTALRRSIAEGDLEWQGAVVAAHYTLSVIEAELMAGNRASVERWVRHDWGFHHATIAACRQEALMQTHASVFDRYARYHMLVLDFRGEGVAQQHRELRDLVLARDADAACALLVDHVQAGMDYVLATGMIPS</sequence>
<dbReference type="OrthoDB" id="8638122at2"/>
<dbReference type="InterPro" id="IPR036390">
    <property type="entry name" value="WH_DNA-bd_sf"/>
</dbReference>
<evidence type="ECO:0000256" key="2">
    <source>
        <dbReference type="ARBA" id="ARBA00023125"/>
    </source>
</evidence>